<protein>
    <submittedName>
        <fullName evidence="1">Alpha/beta hydrolase</fullName>
    </submittedName>
</protein>
<accession>A0A0A2C3H9</accession>
<dbReference type="ESTHER" id="prom1-a2c179">
    <property type="family name" value="Duf_1350"/>
</dbReference>
<gene>
    <name evidence="1" type="ORF">EV03_1843</name>
</gene>
<name>A0A0A2C3H9_PROMR</name>
<dbReference type="InterPro" id="IPR010765">
    <property type="entry name" value="DUF1350"/>
</dbReference>
<sequence>MSSFRRISDVSCQWPSRPVGLIELIGGSYISIKPEVTYKRLISCLLKRNFAIHSWGYIPNFDHQLQANQAWKQFRQSRKILEKRVGLIPKSIRLGHSLGCKLHLLAPDGGRNCDGLVAISFNNFRADKSIPLLRKMSKKLNFQTEFSPSPSETLNLVREHYEQINNLLIKFKNDNLDQNDFLLKSLKERSADKSKIMNLDGNHLTPVSVGLREKLLKANLQNSLKYENINLIVDQITNWEILTS</sequence>
<dbReference type="Proteomes" id="UP000030392">
    <property type="component" value="Unassembled WGS sequence"/>
</dbReference>
<dbReference type="EMBL" id="JNAX01000015">
    <property type="protein sequence ID" value="KGG19460.1"/>
    <property type="molecule type" value="Genomic_DNA"/>
</dbReference>
<comment type="caution">
    <text evidence="1">The sequence shown here is derived from an EMBL/GenBank/DDBJ whole genome shotgun (WGS) entry which is preliminary data.</text>
</comment>
<evidence type="ECO:0000313" key="2">
    <source>
        <dbReference type="Proteomes" id="UP000030392"/>
    </source>
</evidence>
<organism evidence="1 2">
    <name type="scientific">Prochlorococcus marinus str. PAC1</name>
    <dbReference type="NCBI Taxonomy" id="59924"/>
    <lineage>
        <taxon>Bacteria</taxon>
        <taxon>Bacillati</taxon>
        <taxon>Cyanobacteriota</taxon>
        <taxon>Cyanophyceae</taxon>
        <taxon>Synechococcales</taxon>
        <taxon>Prochlorococcaceae</taxon>
        <taxon>Prochlorococcus</taxon>
    </lineage>
</organism>
<dbReference type="AlphaFoldDB" id="A0A0A2C3H9"/>
<dbReference type="PANTHER" id="PTHR34127:SF1">
    <property type="entry name" value="OS04G0405600 PROTEIN"/>
    <property type="match status" value="1"/>
</dbReference>
<dbReference type="RefSeq" id="WP_036907072.1">
    <property type="nucleotide sequence ID" value="NZ_CP138967.1"/>
</dbReference>
<proteinExistence type="predicted"/>
<reference evidence="2" key="1">
    <citation type="journal article" date="2014" name="Sci. Data">
        <title>Genomes of diverse isolates of the marine cyanobacterium Prochlorococcus.</title>
        <authorList>
            <person name="Biller S."/>
            <person name="Berube P."/>
            <person name="Thompson J."/>
            <person name="Kelly L."/>
            <person name="Roggensack S."/>
            <person name="Awad L."/>
            <person name="Roache-Johnson K."/>
            <person name="Ding H."/>
            <person name="Giovannoni S.J."/>
            <person name="Moore L.R."/>
            <person name="Chisholm S.W."/>
        </authorList>
    </citation>
    <scope>NUCLEOTIDE SEQUENCE [LARGE SCALE GENOMIC DNA]</scope>
    <source>
        <strain evidence="2">PAC1</strain>
    </source>
</reference>
<dbReference type="GO" id="GO:0016787">
    <property type="term" value="F:hydrolase activity"/>
    <property type="evidence" value="ECO:0007669"/>
    <property type="project" value="UniProtKB-KW"/>
</dbReference>
<dbReference type="PANTHER" id="PTHR34127">
    <property type="entry name" value="OS04G0405600 PROTEIN"/>
    <property type="match status" value="1"/>
</dbReference>
<keyword evidence="1" id="KW-0378">Hydrolase</keyword>
<evidence type="ECO:0000313" key="1">
    <source>
        <dbReference type="EMBL" id="KGG19460.1"/>
    </source>
</evidence>
<dbReference type="Pfam" id="PF07082">
    <property type="entry name" value="DUF1350"/>
    <property type="match status" value="1"/>
</dbReference>